<dbReference type="VEuPathDB" id="FungiDB:GVI51_M09977"/>
<dbReference type="VEuPathDB" id="FungiDB:B1J91_M09999g"/>
<evidence type="ECO:0000256" key="2">
    <source>
        <dbReference type="ARBA" id="ARBA00022553"/>
    </source>
</evidence>
<dbReference type="PROSITE" id="PS00509">
    <property type="entry name" value="RAS_GTPASE_ACTIV_1"/>
    <property type="match status" value="1"/>
</dbReference>
<dbReference type="Gene3D" id="1.10.506.10">
    <property type="entry name" value="GTPase Activation - p120gap, domain 1"/>
    <property type="match status" value="1"/>
</dbReference>
<feature type="compositionally biased region" description="Polar residues" evidence="3">
    <location>
        <begin position="961"/>
        <end position="1000"/>
    </location>
</feature>
<dbReference type="PANTHER" id="PTHR10194:SF142">
    <property type="entry name" value="NEUROFIBROMIN"/>
    <property type="match status" value="1"/>
</dbReference>
<dbReference type="PROSITE" id="PS50018">
    <property type="entry name" value="RAS_GTPASE_ACTIV_2"/>
    <property type="match status" value="1"/>
</dbReference>
<dbReference type="InterPro" id="IPR023152">
    <property type="entry name" value="RasGAP_CS"/>
</dbReference>
<gene>
    <name evidence="5" type="ORF">AO440_004284</name>
</gene>
<dbReference type="CDD" id="cd05392">
    <property type="entry name" value="RasGAP_Neurofibromin_like"/>
    <property type="match status" value="1"/>
</dbReference>
<dbReference type="EMBL" id="LLZZ01000128">
    <property type="protein sequence ID" value="KTB01941.1"/>
    <property type="molecule type" value="Genomic_DNA"/>
</dbReference>
<comment type="caution">
    <text evidence="5">The sequence shown here is derived from an EMBL/GenBank/DDBJ whole genome shotgun (WGS) entry which is preliminary data.</text>
</comment>
<feature type="region of interest" description="Disordered" evidence="3">
    <location>
        <begin position="940"/>
        <end position="1082"/>
    </location>
</feature>
<dbReference type="InterPro" id="IPR008936">
    <property type="entry name" value="Rho_GTPase_activation_prot"/>
</dbReference>
<feature type="region of interest" description="Disordered" evidence="3">
    <location>
        <begin position="647"/>
        <end position="674"/>
    </location>
</feature>
<name>A0A0W0CG57_CANGB</name>
<feature type="compositionally biased region" description="Polar residues" evidence="3">
    <location>
        <begin position="42"/>
        <end position="73"/>
    </location>
</feature>
<dbReference type="Pfam" id="PF00616">
    <property type="entry name" value="RasGAP"/>
    <property type="match status" value="1"/>
</dbReference>
<dbReference type="InterPro" id="IPR039360">
    <property type="entry name" value="Ras_GTPase"/>
</dbReference>
<dbReference type="InterPro" id="IPR036865">
    <property type="entry name" value="CRAL-TRIO_dom_sf"/>
</dbReference>
<accession>A0A0W0CG57</accession>
<feature type="compositionally biased region" description="Basic and acidic residues" evidence="3">
    <location>
        <begin position="662"/>
        <end position="674"/>
    </location>
</feature>
<evidence type="ECO:0000256" key="3">
    <source>
        <dbReference type="SAM" id="MobiDB-lite"/>
    </source>
</evidence>
<feature type="compositionally biased region" description="Basic and acidic residues" evidence="3">
    <location>
        <begin position="1062"/>
        <end position="1073"/>
    </location>
</feature>
<evidence type="ECO:0000313" key="6">
    <source>
        <dbReference type="Proteomes" id="UP000054886"/>
    </source>
</evidence>
<feature type="region of interest" description="Disordered" evidence="3">
    <location>
        <begin position="1"/>
        <end position="73"/>
    </location>
</feature>
<organism evidence="5 6">
    <name type="scientific">Candida glabrata</name>
    <name type="common">Yeast</name>
    <name type="synonym">Torulopsis glabrata</name>
    <dbReference type="NCBI Taxonomy" id="5478"/>
    <lineage>
        <taxon>Eukaryota</taxon>
        <taxon>Fungi</taxon>
        <taxon>Dikarya</taxon>
        <taxon>Ascomycota</taxon>
        <taxon>Saccharomycotina</taxon>
        <taxon>Saccharomycetes</taxon>
        <taxon>Saccharomycetales</taxon>
        <taxon>Saccharomycetaceae</taxon>
        <taxon>Nakaseomyces</taxon>
    </lineage>
</organism>
<keyword evidence="1" id="KW-0343">GTPase activation</keyword>
<dbReference type="InterPro" id="IPR001936">
    <property type="entry name" value="RasGAP_dom"/>
</dbReference>
<reference evidence="5 6" key="1">
    <citation type="submission" date="2015-10" db="EMBL/GenBank/DDBJ databases">
        <title>Draft genomes sequences of Candida glabrata isolates 1A, 1B, 2A, 2B, 3A and 3B.</title>
        <authorList>
            <person name="Haavelsrud O.E."/>
            <person name="Gaustad P."/>
        </authorList>
    </citation>
    <scope>NUCLEOTIDE SEQUENCE [LARGE SCALE GENOMIC DNA]</scope>
    <source>
        <strain evidence="5">910700640</strain>
    </source>
</reference>
<dbReference type="GO" id="GO:0016020">
    <property type="term" value="C:membrane"/>
    <property type="evidence" value="ECO:0007669"/>
    <property type="project" value="EnsemblFungi"/>
</dbReference>
<feature type="domain" description="Ras-GAP" evidence="4">
    <location>
        <begin position="1746"/>
        <end position="1935"/>
    </location>
</feature>
<feature type="compositionally biased region" description="Basic residues" evidence="3">
    <location>
        <begin position="1"/>
        <end position="12"/>
    </location>
</feature>
<keyword evidence="2" id="KW-0597">Phosphoprotein</keyword>
<evidence type="ECO:0000313" key="5">
    <source>
        <dbReference type="EMBL" id="KTB01941.1"/>
    </source>
</evidence>
<feature type="region of interest" description="Disordered" evidence="3">
    <location>
        <begin position="464"/>
        <end position="486"/>
    </location>
</feature>
<dbReference type="Gene3D" id="3.40.525.10">
    <property type="entry name" value="CRAL-TRIO lipid binding domain"/>
    <property type="match status" value="1"/>
</dbReference>
<proteinExistence type="predicted"/>
<feature type="compositionally biased region" description="Polar residues" evidence="3">
    <location>
        <begin position="940"/>
        <end position="949"/>
    </location>
</feature>
<sequence>MSHFGKSGHRRFSSSGNKPDLRHVSAHHRVPPPRPPRPTTPITNATPNVLSPESGQSSAGSRGSHRQSLSNPIGKSKMTETLVYHLFFDRILPVLPVESTLTTYREVESDQFFISCRGVIMNVALSRDLNPVIDYSLQLIESLTESRELISDEINEDVAQSVLVLLRLLSDTLEFCWESKESPEDKVKDEPSFENIPIDDNKEYVNMGEQARAGNMFTGSTIGYSTHKPGFHRVPPPQIDSTLATRLLSVCTRLKYNTRTLRVLKNMSKNLYGNGTITYSSVLPKFQAWLKYHNYPKYTETVDLTIDYILRFIAAANPADYDKYVDSKVTNPLLISHTLTELGIVKYLDFFGCVFLTPENVGPFLETLRHLSGFMKRTIFHSLLLYYSSKAFLFWILSRPNEYVQLYYALQNLDSSKSNTFHQGNSNSSIATIPYCVSVLFDDIYSTFNVSSLLTNIYDTRGHNGSTTQPVETEQSQATSPGSTNPVLFSPTLTSNDGIITSPTMGSNQIASPLSPLPMSLDFNSRTQAQGFPLEETASIHSSKRSYNIDESVYSTMGSTHSNINTPTTNASFTHPNEDEIPTSGSGHLQYVLELFSNYEETELSSHTSILRFLLSLILLDTDVFTDINAMTFRYIPDTSKIIQQYSQKQGTRDAGAGTHMQNDDPSKEKEKNQSIKQITHGLKKLTNLSSSKKKTVKFITMLIRNLNGAQMVSDVSLVDSLKTLVALVTLTSSISLIDSNLPSVLFAKRIFSILGHNLDVGKNWESKTNGFIASCTERNPISHRRLQLEFFAAAIQLDSDKLLSHIHLERELAGLNLRRLLLYTEGFKVFFNLLSSDVLRKKVALSSSNFLKSLFCIIADILLKAFPYFDAKVTSIVSSILDGSILEKYDTIKTLAGLEPSNPPVLDRTDSSVKLKLQKKITNWDVHEVLPTLSAVSSSSDINLSDTGKSIAESTERRSNTSTPAHTSTPANLTHNPLSTIASPPSTPGSIGNYRNNPGMNVLSPHARRLQNVKIDSPQVEGERTRQSPYYFGATSTGEYSNQSVSHSSLPKTTRSSGSQEKSRRSSDDKNKPQLKMQDSDDVIVLKTNENDDARRIMINIFSIFKKMTNYFILPHDQNLNTIWVSKDFRNIMKPIFVAIIDTDTRLQTTAQSFMDVLIRYISKFSSDITARSLNEHYLLCNYTITLFAASLFDLKLDNKKREIILRIVVKFLNVKSDLSRIAAQKDLQYALYSTELVTFPLLTATVGGGLFISLYCNKGEIPRLLKKGFGEFLFAINCYEKHVGEIDRTCIYNLGFIVAMSRDNYAASGSVAFQRRLRNKILHHIKRPDTILLDAMDVIYRKWSSYMRKENITQEELIDFRSLAGILASMSGILLSFGETSTDNVPHLFEFRGDLIKKMDYFVFKQCQWLNNPDLLTRENSRDILSMELHPLSFNILFDNLRIKIEELRSVNLSQKVHESSFVLLEQIITIVRTVLNRDDDERIMLLFSIRVVSTIDQLSDLVEKIPHSSVKYYKAIIQMAKLFRAIQHSEISLGIKNHFYLKNKWLKLLTNWFKVTISIDYDFDNLSKPLREMDLKKRDLDFLYIDTAIETSKAVAYLTENVPLDIPPSASKDELERASTIVFGNYFTIFLKGLEKSTDIQRFPVSLKHKITILNENVILSLTNLSNANVDASLQFTLPMGYSKDKNIRIAFLKVFINIVTNYPKLKVESERKKLYAVDQLVQYLIEHPHLAFQAGIICPASDVDAFVAGLVNGFDSRNASHILVTQLIKDEIDRASRYADVLRRNSCATRALSLYARSKGQSYLVRTLKPVLDEFFESRDSFEIEKILPDDPEAEKNVDMFIHYMSKLINAITESVDYFPPELINICQTIFHSVKEKFPDYSFIAVGSFVFLRFLGPAIVSPDAENIILISQTRDKRPLITLAKVLQNMANGSENLTRWPILNKKLDIFKDFSNRIFEFLSKICTIDSKPNIEIRRDPEPYYFEFNFLHKFLYEHELEIRKMIVESLVSLDDFDYVRKTFLFVDDIMGVLGRPKVELKNEIPPYIVEHMEENPHLYEFMNRNAFKNVSLGDEYEPFMHESMSLDGLPIITITFRKFEAENIEVDAIVYRTIQVYSKMWMTKHYLVLDCTGSDSIDMNYNKLTSLFFSLLPDIAIENCIGAIYFNVSENFMNQWVNVLRGDNPYLVAQVPHHFINSSSDQEQVKTLGLTGKGADVVQDTRVSLHDISLYHEDTKNLENVSLKIGNRYIQILHEATKQYKLHALNQILNIPFNDVYEIVDLATVGVSSITGLPNEFTINFINGKRLVLVSKKYLEIVKMFNYAQLKIEDEYGTESQNRELTSTHEESYVKESQEIICHLSLVILNGLFNDDNEVKNISYNLLVVTQNAFNLNFGSRFQKAPEVYVPDNTTTFLSTIARALAESSPELTLHMWTYFLEGLENDVIPHEHIPTIICCLSYWVPNLYRYVYLVDEEEGANNLSKIIRSLIQLTVKDPDFTTVYLQQIWFLLVLDDRLTSVTVEEFVTHALDRDSESRDWKKAVSLLTAFPTVEVACQVIGKLMDIIKSFLPSLKMEVSTHSWSELEILVRISVSLFFESPLLTQMCLPEVLFIISLLIDIGPTHIRYCLHELLMNICHSLMINSSLPKENSERLDGICAVFARQKLNFMSGFSQEKGRILPNFSASSFSSKFGTLDHFVTNVFKLMEYGSTSEAAQWKTKYKKYLLGCVFNHESFLSARAIMILGIIGKIDTNEILCRDLLAETMKIFAEPVVTDEQLFVGISHIFTYSKIVAGLDPAGQMLPRMFWLATVFVESPHPILFEGGLQFLINCLKHLYEYHYKINNTEKLISELLIESRSFASELLEELEGYTDCLWTKDNFEHLILGFITRGLSLAVLRGVALDCLMTAFKYSFREHQMIPRTSHHLNYLFLLYLVSNQETFLNLLDSVGFESDYIELDDNIKIPRALVEWISSDNECSNITLYQGALLFASPASDEPSKLRFELLTRYLLGISPKCVFRYYFVTRQELRRISSLEQQSDSSTIAFEIAGMLVMHDDFDILDIYNKDSVQLLKSRGLFSLTKVNIFGRSFEDIMNSLQENSDQIYNRKRLTTLIISKIIYQSQLTL</sequence>
<dbReference type="GO" id="GO:0007193">
    <property type="term" value="P:adenylate cyclase-inhibiting G protein-coupled receptor signaling pathway"/>
    <property type="evidence" value="ECO:0007669"/>
    <property type="project" value="EnsemblFungi"/>
</dbReference>
<evidence type="ECO:0000256" key="1">
    <source>
        <dbReference type="ARBA" id="ARBA00022468"/>
    </source>
</evidence>
<dbReference type="SMART" id="SM00323">
    <property type="entry name" value="RasGAP"/>
    <property type="match status" value="1"/>
</dbReference>
<protein>
    <submittedName>
        <fullName evidence="5">Inhibitory regulator protein IRA1</fullName>
    </submittedName>
</protein>
<dbReference type="PANTHER" id="PTHR10194">
    <property type="entry name" value="RAS GTPASE-ACTIVATING PROTEINS"/>
    <property type="match status" value="1"/>
</dbReference>
<dbReference type="GO" id="GO:0046580">
    <property type="term" value="P:negative regulation of Ras protein signal transduction"/>
    <property type="evidence" value="ECO:0007669"/>
    <property type="project" value="EnsemblFungi"/>
</dbReference>
<dbReference type="Proteomes" id="UP000054886">
    <property type="component" value="Unassembled WGS sequence"/>
</dbReference>
<dbReference type="VEuPathDB" id="FungiDB:CAGL0M09999g"/>
<feature type="compositionally biased region" description="Polar residues" evidence="3">
    <location>
        <begin position="1035"/>
        <end position="1055"/>
    </location>
</feature>
<dbReference type="VEuPathDB" id="FungiDB:GWK60_M09955"/>
<evidence type="ECO:0000259" key="4">
    <source>
        <dbReference type="PROSITE" id="PS50018"/>
    </source>
</evidence>
<dbReference type="SUPFAM" id="SSF48350">
    <property type="entry name" value="GTPase activation domain, GAP"/>
    <property type="match status" value="1"/>
</dbReference>
<dbReference type="GO" id="GO:0005096">
    <property type="term" value="F:GTPase activator activity"/>
    <property type="evidence" value="ECO:0007669"/>
    <property type="project" value="UniProtKB-KW"/>
</dbReference>